<dbReference type="SUPFAM" id="SSF48371">
    <property type="entry name" value="ARM repeat"/>
    <property type="match status" value="1"/>
</dbReference>
<dbReference type="AlphaFoldDB" id="A0A6P4FDJ6"/>
<dbReference type="InterPro" id="IPR022542">
    <property type="entry name" value="FOCAD/RST1_DUF3730"/>
</dbReference>
<reference evidence="2" key="1">
    <citation type="submission" date="2025-08" db="UniProtKB">
        <authorList>
            <consortium name="RefSeq"/>
        </authorList>
    </citation>
    <scope>IDENTIFICATION</scope>
</reference>
<dbReference type="RefSeq" id="XP_016988162.1">
    <property type="nucleotide sequence ID" value="XM_017132673.1"/>
</dbReference>
<dbReference type="OMA" id="FEPNCFE"/>
<organism evidence="2">
    <name type="scientific">Drosophila rhopaloa</name>
    <name type="common">Fruit fly</name>
    <dbReference type="NCBI Taxonomy" id="1041015"/>
    <lineage>
        <taxon>Eukaryota</taxon>
        <taxon>Metazoa</taxon>
        <taxon>Ecdysozoa</taxon>
        <taxon>Arthropoda</taxon>
        <taxon>Hexapoda</taxon>
        <taxon>Insecta</taxon>
        <taxon>Pterygota</taxon>
        <taxon>Neoptera</taxon>
        <taxon>Endopterygota</taxon>
        <taxon>Diptera</taxon>
        <taxon>Brachycera</taxon>
        <taxon>Muscomorpha</taxon>
        <taxon>Ephydroidea</taxon>
        <taxon>Drosophilidae</taxon>
        <taxon>Drosophila</taxon>
        <taxon>Sophophora</taxon>
    </lineage>
</organism>
<accession>A0A6P4FDJ6</accession>
<dbReference type="OrthoDB" id="6354723at2759"/>
<evidence type="ECO:0000313" key="2">
    <source>
        <dbReference type="RefSeq" id="XP_016988162.1"/>
    </source>
</evidence>
<gene>
    <name evidence="2" type="primary">LOC108050798</name>
</gene>
<proteinExistence type="predicted"/>
<protein>
    <submittedName>
        <fullName evidence="2">Focadhesin</fullName>
    </submittedName>
</protein>
<dbReference type="PANTHER" id="PTHR16212">
    <property type="entry name" value="FOCADHESIN FAMILY MEMBER"/>
    <property type="match status" value="1"/>
</dbReference>
<dbReference type="InterPro" id="IPR045163">
    <property type="entry name" value="Focadhesin/RST1"/>
</dbReference>
<dbReference type="Pfam" id="PF12530">
    <property type="entry name" value="DUF3730"/>
    <property type="match status" value="1"/>
</dbReference>
<dbReference type="GeneID" id="108050798"/>
<feature type="domain" description="DUF3730" evidence="1">
    <location>
        <begin position="475"/>
        <end position="691"/>
    </location>
</feature>
<evidence type="ECO:0000259" key="1">
    <source>
        <dbReference type="Pfam" id="PF12530"/>
    </source>
</evidence>
<dbReference type="RefSeq" id="XP_016988162.2">
    <property type="nucleotide sequence ID" value="XM_017132673.2"/>
</dbReference>
<dbReference type="GO" id="GO:0060147">
    <property type="term" value="P:regulation of post-transcriptional gene silencing"/>
    <property type="evidence" value="ECO:0007669"/>
    <property type="project" value="InterPro"/>
</dbReference>
<sequence>MDDFASIKPHSSVVKLASCLEKIYAKVVESREKQVPEHQIKEIEFLKSQCKHDHMQLSLMSCQTLVRLVDEGVLEANGVQNSLLSMLANAGPMHFAIITESILGLQLLSLKRKTSSLKEHESYQCSYGLKTQQHPLISLLQHSSASMHDVSNKIIGICQHHDKSIRDYSIEYLRPVFLYVLCNPQTLHDVKPIWTCLLNLSGKQPEARDLMQELLAWSKFNNASTCLCTSILVIEAIDHFLQREDHAQSIDLGIYQACLIKQLANYGIDPRPSLQCLLRVLHATREHTKDHYHVLLVLLADVLHVLSPFYLADLLRIIVFVVVQERCGHEYILNMCLDGIIQWMSQTAFIPAEGLALAHQLVQRILDTERSDQQGEIITTGKLKPAHMRNYHADIAIAFDLATLVESFDASDNQDVFAFVDALNVKANTAFCQRLHLFLRALFLSKKPPVDCWFKIYEVILQIVKVNEGIAYDFLMTYIFKLAHENNPELQLELLRGLASFAVSKDNVPMILNTIRNLSTENGTFCVDLYLRLWRVETRTYPFLLKQIAQPLPENDKRWELQIARTHAMREICQEKPTLHGSELLPHLSNTLNNSFDEAGDLATSLALDAIYALCDSHTVNIASTWQALGSKFRNEQRPQTLKSLYKLFGLVPLLQTPTLEYEKLADDALEQLWQAISRPGTDAPQVRNALVALKNYEPGITLNLRHIPAQFRFEIVGGGVGVGVQGGREVVDLQQETVPGEVWVQLLQKIRPECGDAAADLISHHIGSEIGGFRSGVYRLPEGKPEPRKLVGLFATSPTRAVTNYLVSQARFGDYVPEPYAVTFALRSLSKKFPKPIPPLDWSCLTSFFHLSFDARKYCIMIAKNQAVNSGTAKRLLENFLVDFEPNCFEEDLLLLFSLLPEIANSVSLQILKNFAEKVAVYCFKESQLNDFVEGCLFEKFLESVKYIFTGKCDIPEVLDVFTLIVERYMDSMNLDSRLFERYTEVVATLHPNAIDGLTTPANWWETPVGKLKKATIIRCYLVLYNEKLPNPLKWLTPIIDAYEKRAEERPFFYRHLSATLYAFGSDEHSCNWIAEMFLEIQMLLAEASNKEKVNRALYLLDIFILAVDVLSGCAVLLGSVDVVATDDKQRLSLFPESLQYLCDHIFWKDQEAKIYEFLFNLYKHTSMPSSYADVFREAIICSRNKAYFDNKGVWTKYVGLRK</sequence>
<dbReference type="InterPro" id="IPR016024">
    <property type="entry name" value="ARM-type_fold"/>
</dbReference>
<dbReference type="PANTHER" id="PTHR16212:SF4">
    <property type="entry name" value="FOCADHESIN"/>
    <property type="match status" value="1"/>
</dbReference>
<name>A0A6P4FDJ6_DRORH</name>